<dbReference type="InterPro" id="IPR022677">
    <property type="entry name" value="NMT_C"/>
</dbReference>
<dbReference type="EMBL" id="MCFI01000008">
    <property type="protein sequence ID" value="ORY83298.1"/>
    <property type="molecule type" value="Genomic_DNA"/>
</dbReference>
<accession>A0A1Y2FH68</accession>
<dbReference type="AlphaFoldDB" id="A0A1Y2FH68"/>
<dbReference type="Pfam" id="PF01233">
    <property type="entry name" value="NMT"/>
    <property type="match status" value="1"/>
</dbReference>
<dbReference type="PIRSF" id="PIRSF015892">
    <property type="entry name" value="N-myristl_transf"/>
    <property type="match status" value="1"/>
</dbReference>
<evidence type="ECO:0000313" key="11">
    <source>
        <dbReference type="EMBL" id="ORY83298.1"/>
    </source>
</evidence>
<dbReference type="RefSeq" id="XP_040725879.1">
    <property type="nucleotide sequence ID" value="XM_040869248.1"/>
</dbReference>
<dbReference type="PROSITE" id="PS51186">
    <property type="entry name" value="GNAT"/>
    <property type="match status" value="1"/>
</dbReference>
<gene>
    <name evidence="11" type="ORF">BCR37DRAFT_379342</name>
</gene>
<dbReference type="OrthoDB" id="60315at2759"/>
<dbReference type="Gene3D" id="3.40.630.30">
    <property type="match status" value="2"/>
</dbReference>
<dbReference type="InterPro" id="IPR016181">
    <property type="entry name" value="Acyl_CoA_acyltransferase"/>
</dbReference>
<dbReference type="InterPro" id="IPR000903">
    <property type="entry name" value="NMT"/>
</dbReference>
<dbReference type="GeneID" id="63785847"/>
<dbReference type="STRING" id="56484.A0A1Y2FH68"/>
<sequence length="486" mass="54633">MSDQPPQKKGPLEKVKDKLSKGKSNGDDNGDSSAAPLVQNNLSLDQSLGQKSLEQLMKQLTTGDLLTGMAPGGKNKKDMASYKFWSTQPVAKFEEVIDEEGAIEAPSDVPDEPTPLLKDFEWVTMDLDDPAELKEVYELLTQNYVEDDDASFRFDYSASFLQWALQAPGFHKSLHVGVRVRASKRLVGFISGIPITLRARNHDLKSSEINFLCVHKKLRSKRLAPTLIKEVTRRCHQLGIWQAVYTAGVVLPKPFSSCRYYHRSLDWVKLHDIGFSHLPARSTKARQITKYKLPINTSIAGLRLVTKADVPAVGNLLRQTLARYDVSQVFSDEEVEHWFVGDPNLGQQDKVVWTYVVEQGGKITEFVSFYSLPSSVIGNAKHKKVNAAYLFYYGSESYYSDRSNYETRLKKLINDALILANNIGFDVFNALTLLDNPMFLDELKFGPGDGFLNYYLYNWRMKPVEGGLKTDGRLEVGGSQVGLVML</sequence>
<reference evidence="11 12" key="1">
    <citation type="submission" date="2016-07" db="EMBL/GenBank/DDBJ databases">
        <title>Pervasive Adenine N6-methylation of Active Genes in Fungi.</title>
        <authorList>
            <consortium name="DOE Joint Genome Institute"/>
            <person name="Mondo S.J."/>
            <person name="Dannebaum R.O."/>
            <person name="Kuo R.C."/>
            <person name="Labutti K."/>
            <person name="Haridas S."/>
            <person name="Kuo A."/>
            <person name="Salamov A."/>
            <person name="Ahrendt S.R."/>
            <person name="Lipzen A."/>
            <person name="Sullivan W."/>
            <person name="Andreopoulos W.B."/>
            <person name="Clum A."/>
            <person name="Lindquist E."/>
            <person name="Daum C."/>
            <person name="Ramamoorthy G.K."/>
            <person name="Gryganskyi A."/>
            <person name="Culley D."/>
            <person name="Magnuson J.K."/>
            <person name="James T.Y."/>
            <person name="O'Malley M.A."/>
            <person name="Stajich J.E."/>
            <person name="Spatafora J.W."/>
            <person name="Visel A."/>
            <person name="Grigoriev I.V."/>
        </authorList>
    </citation>
    <scope>NUCLEOTIDE SEQUENCE [LARGE SCALE GENOMIC DNA]</scope>
    <source>
        <strain evidence="11 12">12-1054</strain>
    </source>
</reference>
<feature type="region of interest" description="Disordered" evidence="9">
    <location>
        <begin position="1"/>
        <end position="43"/>
    </location>
</feature>
<dbReference type="GO" id="GO:0004379">
    <property type="term" value="F:glycylpeptide N-tetradecanoyltransferase activity"/>
    <property type="evidence" value="ECO:0007669"/>
    <property type="project" value="UniProtKB-EC"/>
</dbReference>
<dbReference type="FunFam" id="3.40.630.30:FF:000042">
    <property type="entry name" value="Glycylpeptide N-tetradecanoyltransferase"/>
    <property type="match status" value="1"/>
</dbReference>
<dbReference type="SUPFAM" id="SSF55729">
    <property type="entry name" value="Acyl-CoA N-acyltransferases (Nat)"/>
    <property type="match status" value="2"/>
</dbReference>
<dbReference type="Pfam" id="PF02799">
    <property type="entry name" value="NMT_C"/>
    <property type="match status" value="1"/>
</dbReference>
<dbReference type="EC" id="2.3.1.97" evidence="3 7"/>
<feature type="domain" description="N-acetyltransferase" evidence="10">
    <location>
        <begin position="123"/>
        <end position="296"/>
    </location>
</feature>
<keyword evidence="6 7" id="KW-0012">Acyltransferase</keyword>
<evidence type="ECO:0000256" key="2">
    <source>
        <dbReference type="ARBA" id="ARBA00011245"/>
    </source>
</evidence>
<dbReference type="GO" id="GO:0005737">
    <property type="term" value="C:cytoplasm"/>
    <property type="evidence" value="ECO:0007669"/>
    <property type="project" value="TreeGrafter"/>
</dbReference>
<dbReference type="OMA" id="GWKRDWH"/>
<comment type="catalytic activity">
    <reaction evidence="7">
        <text>N-terminal glycyl-[protein] + tetradecanoyl-CoA = N-tetradecanoylglycyl-[protein] + CoA + H(+)</text>
        <dbReference type="Rhea" id="RHEA:15521"/>
        <dbReference type="Rhea" id="RHEA-COMP:12666"/>
        <dbReference type="Rhea" id="RHEA-COMP:12667"/>
        <dbReference type="ChEBI" id="CHEBI:15378"/>
        <dbReference type="ChEBI" id="CHEBI:57287"/>
        <dbReference type="ChEBI" id="CHEBI:57385"/>
        <dbReference type="ChEBI" id="CHEBI:64723"/>
        <dbReference type="ChEBI" id="CHEBI:133050"/>
        <dbReference type="EC" id="2.3.1.97"/>
    </reaction>
</comment>
<dbReference type="PROSITE" id="PS00976">
    <property type="entry name" value="NMT_2"/>
    <property type="match status" value="1"/>
</dbReference>
<evidence type="ECO:0000313" key="12">
    <source>
        <dbReference type="Proteomes" id="UP000193685"/>
    </source>
</evidence>
<evidence type="ECO:0000259" key="10">
    <source>
        <dbReference type="PROSITE" id="PS51186"/>
    </source>
</evidence>
<evidence type="ECO:0000256" key="7">
    <source>
        <dbReference type="RuleBase" id="RU000586"/>
    </source>
</evidence>
<evidence type="ECO:0000256" key="1">
    <source>
        <dbReference type="ARBA" id="ARBA00009469"/>
    </source>
</evidence>
<comment type="caution">
    <text evidence="11">The sequence shown here is derived from an EMBL/GenBank/DDBJ whole genome shotgun (WGS) entry which is preliminary data.</text>
</comment>
<dbReference type="PROSITE" id="PS00975">
    <property type="entry name" value="NMT_1"/>
    <property type="match status" value="1"/>
</dbReference>
<evidence type="ECO:0000256" key="8">
    <source>
        <dbReference type="RuleBase" id="RU004178"/>
    </source>
</evidence>
<name>A0A1Y2FH68_PROLT</name>
<dbReference type="PANTHER" id="PTHR11377">
    <property type="entry name" value="N-MYRISTOYL TRANSFERASE"/>
    <property type="match status" value="1"/>
</dbReference>
<feature type="compositionally biased region" description="Basic and acidic residues" evidence="9">
    <location>
        <begin position="10"/>
        <end position="26"/>
    </location>
</feature>
<dbReference type="Proteomes" id="UP000193685">
    <property type="component" value="Unassembled WGS sequence"/>
</dbReference>
<comment type="similarity">
    <text evidence="1 8">Belongs to the NMT family.</text>
</comment>
<comment type="function">
    <text evidence="7">Adds a myristoyl group to the N-terminal glycine residue of certain cellular proteins.</text>
</comment>
<keyword evidence="5 7" id="KW-0808">Transferase</keyword>
<dbReference type="InterPro" id="IPR022676">
    <property type="entry name" value="NMT_N"/>
</dbReference>
<evidence type="ECO:0000256" key="6">
    <source>
        <dbReference type="ARBA" id="ARBA00023315"/>
    </source>
</evidence>
<evidence type="ECO:0000256" key="9">
    <source>
        <dbReference type="SAM" id="MobiDB-lite"/>
    </source>
</evidence>
<dbReference type="PANTHER" id="PTHR11377:SF5">
    <property type="entry name" value="GLYCYLPEPTIDE N-TETRADECANOYLTRANSFERASE"/>
    <property type="match status" value="1"/>
</dbReference>
<dbReference type="InterPro" id="IPR022678">
    <property type="entry name" value="NMT_CS"/>
</dbReference>
<protein>
    <recommendedName>
        <fullName evidence="4 7">Glycylpeptide N-tetradecanoyltransferase</fullName>
        <ecNumber evidence="3 7">2.3.1.97</ecNumber>
    </recommendedName>
</protein>
<organism evidence="11 12">
    <name type="scientific">Protomyces lactucae-debilis</name>
    <dbReference type="NCBI Taxonomy" id="2754530"/>
    <lineage>
        <taxon>Eukaryota</taxon>
        <taxon>Fungi</taxon>
        <taxon>Dikarya</taxon>
        <taxon>Ascomycota</taxon>
        <taxon>Taphrinomycotina</taxon>
        <taxon>Taphrinomycetes</taxon>
        <taxon>Taphrinales</taxon>
        <taxon>Protomycetaceae</taxon>
        <taxon>Protomyces</taxon>
    </lineage>
</organism>
<evidence type="ECO:0000256" key="3">
    <source>
        <dbReference type="ARBA" id="ARBA00012923"/>
    </source>
</evidence>
<keyword evidence="12" id="KW-1185">Reference proteome</keyword>
<comment type="subunit">
    <text evidence="2">Monomer.</text>
</comment>
<dbReference type="InterPro" id="IPR000182">
    <property type="entry name" value="GNAT_dom"/>
</dbReference>
<evidence type="ECO:0000256" key="5">
    <source>
        <dbReference type="ARBA" id="ARBA00022679"/>
    </source>
</evidence>
<evidence type="ECO:0000256" key="4">
    <source>
        <dbReference type="ARBA" id="ARBA00022240"/>
    </source>
</evidence>
<proteinExistence type="inferred from homology"/>